<gene>
    <name evidence="3" type="ORF">EDC03_2376</name>
</gene>
<reference evidence="3 4" key="1">
    <citation type="journal article" date="2015" name="Stand. Genomic Sci.">
        <title>Genomic Encyclopedia of Bacterial and Archaeal Type Strains, Phase III: the genomes of soil and plant-associated and newly described type strains.</title>
        <authorList>
            <person name="Whitman W.B."/>
            <person name="Woyke T."/>
            <person name="Klenk H.P."/>
            <person name="Zhou Y."/>
            <person name="Lilburn T.G."/>
            <person name="Beck B.J."/>
            <person name="De Vos P."/>
            <person name="Vandamme P."/>
            <person name="Eisen J.A."/>
            <person name="Garrity G."/>
            <person name="Hugenholtz P."/>
            <person name="Kyrpides N.C."/>
        </authorList>
    </citation>
    <scope>NUCLEOTIDE SEQUENCE [LARGE SCALE GENOMIC DNA]</scope>
    <source>
        <strain evidence="3 4">CECT 7306</strain>
    </source>
</reference>
<feature type="coiled-coil region" evidence="1">
    <location>
        <begin position="196"/>
        <end position="223"/>
    </location>
</feature>
<keyword evidence="1" id="KW-0175">Coiled coil</keyword>
<sequence length="587" mass="59792">MLDDVGPVVDGGHLRAAAVGSFGAPTPEALLRAVHDAATDLASVRDRGVILQALVRRTRALLGADMAYLSLNDLDAGETWIHVTDGVRTAAYAGIRMPLGTGILGAVAAGGTSVHTDDYLADRDLNHLTHIDAVVAEEGVRAISGEPLRVDGHLVGALLVAHRTPVAMPPAGLAALRLMALQAAVALEQTRRAGEIAELRDAARAARDDAARLEQKAAEAEALLALDARLLAAVETGSGCHAVLEEVAAELAAPVALLDARGEVRSGSPTALPDDAQPPGSECAVEGGRGCLVTPASGARADAVLGRGALAVGLALQVEHELAEAADRSASTLLDDLLGDHLDDGPDGDRAARREVAEARALSHGVDLRAPASSLVVLVPAAERQRGVAALRPLVARGGLVSVHAGHVCLLCPAGGSTTDAVGDRVAEALATAGVPGLVGSATAAGRGAGPLQRAHAEAAQAARAAQVLGWRRGHADRARLGLAGLLLGGHDEQVVDALVEQQLGPALAYDAAHGTRLVETAAAVLEEGSRTGAAARLFVHVNTVRQRAERLGELLGQGWDVPPRSLDVHAALRLQVLRAARGGTGG</sequence>
<keyword evidence="4" id="KW-1185">Reference proteome</keyword>
<dbReference type="Pfam" id="PF01590">
    <property type="entry name" value="GAF"/>
    <property type="match status" value="1"/>
</dbReference>
<dbReference type="InterPro" id="IPR042070">
    <property type="entry name" value="PucR_C-HTH_sf"/>
</dbReference>
<evidence type="ECO:0000259" key="2">
    <source>
        <dbReference type="SMART" id="SM00065"/>
    </source>
</evidence>
<dbReference type="InterPro" id="IPR025736">
    <property type="entry name" value="PucR_C-HTH_dom"/>
</dbReference>
<dbReference type="AlphaFoldDB" id="A0A3N1GWM6"/>
<feature type="domain" description="GAF" evidence="2">
    <location>
        <begin position="46"/>
        <end position="197"/>
    </location>
</feature>
<dbReference type="InterPro" id="IPR003018">
    <property type="entry name" value="GAF"/>
</dbReference>
<dbReference type="SMART" id="SM00065">
    <property type="entry name" value="GAF"/>
    <property type="match status" value="1"/>
</dbReference>
<dbReference type="EMBL" id="RJKN01000006">
    <property type="protein sequence ID" value="ROP34562.1"/>
    <property type="molecule type" value="Genomic_DNA"/>
</dbReference>
<evidence type="ECO:0000313" key="4">
    <source>
        <dbReference type="Proteomes" id="UP000276232"/>
    </source>
</evidence>
<proteinExistence type="predicted"/>
<organism evidence="3 4">
    <name type="scientific">Pseudokineococcus lusitanus</name>
    <dbReference type="NCBI Taxonomy" id="763993"/>
    <lineage>
        <taxon>Bacteria</taxon>
        <taxon>Bacillati</taxon>
        <taxon>Actinomycetota</taxon>
        <taxon>Actinomycetes</taxon>
        <taxon>Kineosporiales</taxon>
        <taxon>Kineosporiaceae</taxon>
        <taxon>Pseudokineococcus</taxon>
    </lineage>
</organism>
<evidence type="ECO:0000256" key="1">
    <source>
        <dbReference type="SAM" id="Coils"/>
    </source>
</evidence>
<dbReference type="PANTHER" id="PTHR33744">
    <property type="entry name" value="CARBOHYDRATE DIACID REGULATOR"/>
    <property type="match status" value="1"/>
</dbReference>
<name>A0A3N1GWM6_9ACTN</name>
<dbReference type="OrthoDB" id="8026818at2"/>
<dbReference type="InterPro" id="IPR051448">
    <property type="entry name" value="CdaR-like_regulators"/>
</dbReference>
<dbReference type="InParanoid" id="A0A3N1GWM6"/>
<comment type="caution">
    <text evidence="3">The sequence shown here is derived from an EMBL/GenBank/DDBJ whole genome shotgun (WGS) entry which is preliminary data.</text>
</comment>
<dbReference type="PANTHER" id="PTHR33744:SF1">
    <property type="entry name" value="DNA-BINDING TRANSCRIPTIONAL ACTIVATOR ADER"/>
    <property type="match status" value="1"/>
</dbReference>
<accession>A0A3N1GWM6</accession>
<evidence type="ECO:0000313" key="3">
    <source>
        <dbReference type="EMBL" id="ROP34562.1"/>
    </source>
</evidence>
<dbReference type="SUPFAM" id="SSF55781">
    <property type="entry name" value="GAF domain-like"/>
    <property type="match status" value="1"/>
</dbReference>
<dbReference type="InterPro" id="IPR029016">
    <property type="entry name" value="GAF-like_dom_sf"/>
</dbReference>
<protein>
    <submittedName>
        <fullName evidence="3">GAF domain-containing protein</fullName>
    </submittedName>
</protein>
<dbReference type="RefSeq" id="WP_148058073.1">
    <property type="nucleotide sequence ID" value="NZ_RJKN01000006.1"/>
</dbReference>
<dbReference type="Gene3D" id="1.10.10.2840">
    <property type="entry name" value="PucR C-terminal helix-turn-helix domain"/>
    <property type="match status" value="1"/>
</dbReference>
<dbReference type="Pfam" id="PF13556">
    <property type="entry name" value="HTH_30"/>
    <property type="match status" value="1"/>
</dbReference>
<dbReference type="Proteomes" id="UP000276232">
    <property type="component" value="Unassembled WGS sequence"/>
</dbReference>
<dbReference type="Gene3D" id="3.30.450.40">
    <property type="match status" value="1"/>
</dbReference>